<dbReference type="VEuPathDB" id="FungiDB:RhiirFUN_001334"/>
<feature type="non-terminal residue" evidence="2">
    <location>
        <position position="247"/>
    </location>
</feature>
<sequence length="247" mass="28529">MFVIIEKLLDVSVRRSSRNPIEMIVFFLIIASFAYASLFRSLIESDYFNETPTINSDLTKVILYPGSKDFILLTENDLISDYPKIQLKQIIIQLDNISLKDNNQLIDKVQNFKEFIEKEINEIIILDKKNDNNNNYYYYNNNILCLKDHDDNHSKCFENNNNTSLEFLNYGLNNNNSSSSHLILNYALEFNNYPFTSSSWDDKVSGLNFDQFVSTGQKNPAPAEKGSFVWLAFAAGSLVLKIRELIQ</sequence>
<dbReference type="VEuPathDB" id="FungiDB:FUN_023248"/>
<dbReference type="VEuPathDB" id="FungiDB:RhiirA1_516118"/>
<proteinExistence type="predicted"/>
<dbReference type="Pfam" id="PF13323">
    <property type="entry name" value="HPIH"/>
    <property type="match status" value="1"/>
</dbReference>
<reference evidence="2 3" key="2">
    <citation type="submission" date="2017-09" db="EMBL/GenBank/DDBJ databases">
        <title>Extensive intraspecific genome diversity in a model arbuscular mycorrhizal fungus.</title>
        <authorList>
            <person name="Chen E.C."/>
            <person name="Morin E."/>
            <person name="Beaudet D."/>
            <person name="Noel J."/>
            <person name="Ndikumana S."/>
            <person name="Charron P."/>
            <person name="St-Onge C."/>
            <person name="Giorgi J."/>
            <person name="Grigoriev I.V."/>
            <person name="Roux C."/>
            <person name="Martin F.M."/>
            <person name="Corradi N."/>
        </authorList>
    </citation>
    <scope>NUCLEOTIDE SEQUENCE [LARGE SCALE GENOMIC DNA]</scope>
    <source>
        <strain evidence="2 3">A5</strain>
    </source>
</reference>
<name>A0A2I1FNN5_9GLOM</name>
<accession>A0A2I1FNN5</accession>
<evidence type="ECO:0000259" key="1">
    <source>
        <dbReference type="Pfam" id="PF13323"/>
    </source>
</evidence>
<evidence type="ECO:0000313" key="3">
    <source>
        <dbReference type="Proteomes" id="UP000232722"/>
    </source>
</evidence>
<comment type="caution">
    <text evidence="2">The sequence shown here is derived from an EMBL/GenBank/DDBJ whole genome shotgun (WGS) entry which is preliminary data.</text>
</comment>
<dbReference type="Proteomes" id="UP000232722">
    <property type="component" value="Unassembled WGS sequence"/>
</dbReference>
<dbReference type="OrthoDB" id="310654at2759"/>
<protein>
    <recommendedName>
        <fullName evidence="1">HMG-CoA reductase N-terminal domain-containing protein</fullName>
    </recommendedName>
</protein>
<dbReference type="AlphaFoldDB" id="A0A2I1FNN5"/>
<gene>
    <name evidence="2" type="ORF">RhiirA5_395253</name>
</gene>
<evidence type="ECO:0000313" key="2">
    <source>
        <dbReference type="EMBL" id="PKC15083.1"/>
    </source>
</evidence>
<reference evidence="2 3" key="1">
    <citation type="submission" date="2016-04" db="EMBL/GenBank/DDBJ databases">
        <title>Genome analyses suggest a sexual origin of heterokaryosis in a supposedly ancient asexual fungus.</title>
        <authorList>
            <person name="Ropars J."/>
            <person name="Sedzielewska K."/>
            <person name="Noel J."/>
            <person name="Charron P."/>
            <person name="Farinelli L."/>
            <person name="Marton T."/>
            <person name="Kruger M."/>
            <person name="Pelin A."/>
            <person name="Brachmann A."/>
            <person name="Corradi N."/>
        </authorList>
    </citation>
    <scope>NUCLEOTIDE SEQUENCE [LARGE SCALE GENOMIC DNA]</scope>
    <source>
        <strain evidence="2 3">A5</strain>
    </source>
</reference>
<dbReference type="EMBL" id="LLXJ01000103">
    <property type="protein sequence ID" value="PKC15083.1"/>
    <property type="molecule type" value="Genomic_DNA"/>
</dbReference>
<dbReference type="InterPro" id="IPR025583">
    <property type="entry name" value="HMG-CoA_N_dom"/>
</dbReference>
<organism evidence="2 3">
    <name type="scientific">Rhizophagus irregularis</name>
    <dbReference type="NCBI Taxonomy" id="588596"/>
    <lineage>
        <taxon>Eukaryota</taxon>
        <taxon>Fungi</taxon>
        <taxon>Fungi incertae sedis</taxon>
        <taxon>Mucoromycota</taxon>
        <taxon>Glomeromycotina</taxon>
        <taxon>Glomeromycetes</taxon>
        <taxon>Glomerales</taxon>
        <taxon>Glomeraceae</taxon>
        <taxon>Rhizophagus</taxon>
    </lineage>
</organism>
<feature type="domain" description="HMG-CoA reductase N-terminal" evidence="1">
    <location>
        <begin position="6"/>
        <end position="60"/>
    </location>
</feature>